<dbReference type="InterPro" id="IPR002372">
    <property type="entry name" value="PQQ_rpt_dom"/>
</dbReference>
<dbReference type="PROSITE" id="PS00364">
    <property type="entry name" value="BACTERIAL_PQQ_2"/>
    <property type="match status" value="1"/>
</dbReference>
<comment type="cofactor">
    <cofactor evidence="1">
        <name>pyrroloquinoline quinone</name>
        <dbReference type="ChEBI" id="CHEBI:58442"/>
    </cofactor>
</comment>
<comment type="caution">
    <text evidence="12">The sequence shown here is derived from an EMBL/GenBank/DDBJ whole genome shotgun (WGS) entry which is preliminary data.</text>
</comment>
<dbReference type="PANTHER" id="PTHR32303">
    <property type="entry name" value="QUINOPROTEIN ALCOHOL DEHYDROGENASE (CYTOCHROME C)"/>
    <property type="match status" value="1"/>
</dbReference>
<evidence type="ECO:0000256" key="3">
    <source>
        <dbReference type="ARBA" id="ARBA00008156"/>
    </source>
</evidence>
<dbReference type="GO" id="GO:0030288">
    <property type="term" value="C:outer membrane-bounded periplasmic space"/>
    <property type="evidence" value="ECO:0007669"/>
    <property type="project" value="InterPro"/>
</dbReference>
<dbReference type="InterPro" id="IPR018391">
    <property type="entry name" value="PQQ_b-propeller_rpt"/>
</dbReference>
<keyword evidence="13" id="KW-1185">Reference proteome</keyword>
<evidence type="ECO:0000256" key="4">
    <source>
        <dbReference type="ARBA" id="ARBA00022475"/>
    </source>
</evidence>
<dbReference type="GO" id="GO:0005886">
    <property type="term" value="C:plasma membrane"/>
    <property type="evidence" value="ECO:0007669"/>
    <property type="project" value="UniProtKB-SubCell"/>
</dbReference>
<dbReference type="Gene3D" id="2.140.10.10">
    <property type="entry name" value="Quinoprotein alcohol dehydrogenase-like superfamily"/>
    <property type="match status" value="1"/>
</dbReference>
<dbReference type="PROSITE" id="PS00363">
    <property type="entry name" value="BACTERIAL_PQQ_1"/>
    <property type="match status" value="1"/>
</dbReference>
<keyword evidence="7 10" id="KW-1133">Transmembrane helix</keyword>
<evidence type="ECO:0000313" key="12">
    <source>
        <dbReference type="EMBL" id="MCG8147340.1"/>
    </source>
</evidence>
<dbReference type="Pfam" id="PF01011">
    <property type="entry name" value="PQQ"/>
    <property type="match status" value="1"/>
</dbReference>
<comment type="similarity">
    <text evidence="3">Belongs to the bacterial PQQ dehydrogenase family.</text>
</comment>
<feature type="transmembrane region" description="Helical" evidence="10">
    <location>
        <begin position="21"/>
        <end position="42"/>
    </location>
</feature>
<comment type="subcellular location">
    <subcellularLocation>
        <location evidence="2">Cell membrane</location>
        <topology evidence="2">Multi-pass membrane protein</topology>
    </subcellularLocation>
</comment>
<keyword evidence="8" id="KW-0560">Oxidoreductase</keyword>
<dbReference type="RefSeq" id="WP_420846645.1">
    <property type="nucleotide sequence ID" value="NZ_JACSYB010000001.1"/>
</dbReference>
<dbReference type="InterPro" id="IPR011047">
    <property type="entry name" value="Quinoprotein_ADH-like_sf"/>
</dbReference>
<gene>
    <name evidence="12" type="ORF">H9W84_04280</name>
</gene>
<feature type="transmembrane region" description="Helical" evidence="10">
    <location>
        <begin position="48"/>
        <end position="64"/>
    </location>
</feature>
<dbReference type="SMART" id="SM00564">
    <property type="entry name" value="PQQ"/>
    <property type="match status" value="6"/>
</dbReference>
<dbReference type="SUPFAM" id="SSF50998">
    <property type="entry name" value="Quinoprotein alcohol dehydrogenase-like"/>
    <property type="match status" value="1"/>
</dbReference>
<evidence type="ECO:0000256" key="5">
    <source>
        <dbReference type="ARBA" id="ARBA00022692"/>
    </source>
</evidence>
<keyword evidence="6" id="KW-0634">PQQ</keyword>
<proteinExistence type="inferred from homology"/>
<name>A0A9X1UQU7_9GAMM</name>
<dbReference type="GO" id="GO:0008876">
    <property type="term" value="F:quinoprotein glucose dehydrogenase activity"/>
    <property type="evidence" value="ECO:0007669"/>
    <property type="project" value="TreeGrafter"/>
</dbReference>
<accession>A0A9X1UQU7</accession>
<dbReference type="NCBIfam" id="TIGR03074">
    <property type="entry name" value="PQQ_membr_DH"/>
    <property type="match status" value="1"/>
</dbReference>
<dbReference type="CDD" id="cd10280">
    <property type="entry name" value="PQQ_mGDH"/>
    <property type="match status" value="1"/>
</dbReference>
<reference evidence="12" key="1">
    <citation type="submission" date="2021-08" db="EMBL/GenBank/DDBJ databases">
        <title>Complete genome sequence of Moraxella sp strain PS-22.</title>
        <authorList>
            <person name="Das S.K."/>
        </authorList>
    </citation>
    <scope>NUCLEOTIDE SEQUENCE</scope>
    <source>
        <strain evidence="12">PS-22</strain>
    </source>
</reference>
<evidence type="ECO:0000313" key="13">
    <source>
        <dbReference type="Proteomes" id="UP001139238"/>
    </source>
</evidence>
<dbReference type="GO" id="GO:0048038">
    <property type="term" value="F:quinone binding"/>
    <property type="evidence" value="ECO:0007669"/>
    <property type="project" value="InterPro"/>
</dbReference>
<feature type="domain" description="Pyrrolo-quinoline quinone repeat" evidence="11">
    <location>
        <begin position="196"/>
        <end position="804"/>
    </location>
</feature>
<dbReference type="PANTHER" id="PTHR32303:SF4">
    <property type="entry name" value="QUINOPROTEIN GLUCOSE DEHYDROGENASE"/>
    <property type="match status" value="1"/>
</dbReference>
<evidence type="ECO:0000256" key="8">
    <source>
        <dbReference type="ARBA" id="ARBA00023002"/>
    </source>
</evidence>
<dbReference type="Proteomes" id="UP001139238">
    <property type="component" value="Unassembled WGS sequence"/>
</dbReference>
<protein>
    <submittedName>
        <fullName evidence="12">Glucose/quinate/shikimate family membrane-bound PQQ-dependent dehydrogenase</fullName>
    </submittedName>
</protein>
<dbReference type="InterPro" id="IPR001479">
    <property type="entry name" value="Quinoprotein_DH_CS"/>
</dbReference>
<evidence type="ECO:0000256" key="1">
    <source>
        <dbReference type="ARBA" id="ARBA00001931"/>
    </source>
</evidence>
<evidence type="ECO:0000256" key="9">
    <source>
        <dbReference type="ARBA" id="ARBA00023136"/>
    </source>
</evidence>
<organism evidence="12 13">
    <name type="scientific">Moraxella tetraodonis</name>
    <dbReference type="NCBI Taxonomy" id="2767221"/>
    <lineage>
        <taxon>Bacteria</taxon>
        <taxon>Pseudomonadati</taxon>
        <taxon>Pseudomonadota</taxon>
        <taxon>Gammaproteobacteria</taxon>
        <taxon>Moraxellales</taxon>
        <taxon>Moraxellaceae</taxon>
        <taxon>Moraxella</taxon>
    </lineage>
</organism>
<dbReference type="InterPro" id="IPR017511">
    <property type="entry name" value="PQQ_mDH"/>
</dbReference>
<keyword evidence="4" id="KW-1003">Cell membrane</keyword>
<keyword evidence="9 10" id="KW-0472">Membrane</keyword>
<dbReference type="EMBL" id="JACSYB010000001">
    <property type="protein sequence ID" value="MCG8147340.1"/>
    <property type="molecule type" value="Genomic_DNA"/>
</dbReference>
<evidence type="ECO:0000256" key="7">
    <source>
        <dbReference type="ARBA" id="ARBA00022989"/>
    </source>
</evidence>
<keyword evidence="5 10" id="KW-0812">Transmembrane</keyword>
<feature type="transmembrane region" description="Helical" evidence="10">
    <location>
        <begin position="151"/>
        <end position="168"/>
    </location>
</feature>
<evidence type="ECO:0000256" key="6">
    <source>
        <dbReference type="ARBA" id="ARBA00022891"/>
    </source>
</evidence>
<dbReference type="AlphaFoldDB" id="A0A9X1UQU7"/>
<evidence type="ECO:0000256" key="10">
    <source>
        <dbReference type="SAM" id="Phobius"/>
    </source>
</evidence>
<evidence type="ECO:0000256" key="2">
    <source>
        <dbReference type="ARBA" id="ARBA00004651"/>
    </source>
</evidence>
<evidence type="ECO:0000259" key="11">
    <source>
        <dbReference type="Pfam" id="PF01011"/>
    </source>
</evidence>
<feature type="transmembrane region" description="Helical" evidence="10">
    <location>
        <begin position="71"/>
        <end position="88"/>
    </location>
</feature>
<sequence>MTISNHQNTPSSAINTVKPPYITMAIFAIIGFVLLFGGIYLISLGGSWYYLVAGLWILATAVLLKNRAALALWLFAALLVVTAVWSLWEVGSDFWALAPRLDILTFMGIWLWLPHITRYAKSHQPINQKTPSLTPQSTFFDHTWLTPVRHGLGLVILSIFALMGYAAFHDPQEINGTITRAQPTPKPLAGIAPGDWTDYGRTPEGTRYSPLTQINDSNVKNLKEAWTFRTGDFKTANDSGETTNQVTPLKVNNTLYFCTAHQFLIALDPATGKQKWRFDPKLKSDKTFQHLTCRGVSYHDDANVSKNAASLQARQTKSALCPRKIILPVNDGRLVAVNADTGQRCSDFGTNGEVNLQQDMPYPYPGGYNPTSPPVVTGTTIVIGGSVTDNLSTKEPSGVIRGYDVNTGKLMWVFDTGAEDPNAIPAPGQKFVHNSPNAWAPLAYDSQADVVYVPVGVGTPDIWGGNRDRLQERFANSVVALNGTTGKVLWSFQTTHHDLWDMDVPSQPTIAELTDQTGKTTPVVYVTTKTGNVFVLDRRTGKPVVPVTERAVPQTVKRGNQTKGEKYSATQPFSELNLAPPNPLQDKDMWGATMFDQLYCRAYFKSLNYEGIYTPPSENGTLVFPGNLGVFEWGGISVNPDRQVAVMNPLALPFVSTLIPQDPNRPQKEKGAGTEQGVQPMYGAPYGVEIKPFLSPVGLPCKQPGWGYVAGVDLTTHQIVWKKRIGTIRDSLPKLMQLPPLKIGVPGLGGSISTAGNVMFVAATQDNYIRAFNVSNGDKLWEARLPAGGQATPMTYEINGKQYVVIMAGGHGSFGTKMGDYMVAYALPN</sequence>